<evidence type="ECO:0000256" key="3">
    <source>
        <dbReference type="ARBA" id="ARBA00006828"/>
    </source>
</evidence>
<evidence type="ECO:0000256" key="4">
    <source>
        <dbReference type="ARBA" id="ARBA00022490"/>
    </source>
</evidence>
<evidence type="ECO:0000256" key="7">
    <source>
        <dbReference type="ARBA" id="ARBA00023242"/>
    </source>
</evidence>
<evidence type="ECO:0000256" key="1">
    <source>
        <dbReference type="ARBA" id="ARBA00004123"/>
    </source>
</evidence>
<dbReference type="EMBL" id="OX459946">
    <property type="protein sequence ID" value="CAI9153129.1"/>
    <property type="molecule type" value="Genomic_DNA"/>
</dbReference>
<dbReference type="Pfam" id="PF25974">
    <property type="entry name" value="URGCP_9th"/>
    <property type="match status" value="1"/>
</dbReference>
<evidence type="ECO:0000256" key="5">
    <source>
        <dbReference type="ARBA" id="ARBA00022741"/>
    </source>
</evidence>
<feature type="domain" description="VLIG-type G" evidence="8">
    <location>
        <begin position="295"/>
        <end position="536"/>
    </location>
</feature>
<gene>
    <name evidence="9" type="ORF">MRATA1EN1_LOCUS2091</name>
</gene>
<name>A0ABN8XVW2_RANTA</name>
<dbReference type="InterPro" id="IPR030383">
    <property type="entry name" value="G_VLIG_dom"/>
</dbReference>
<keyword evidence="5" id="KW-0547">Nucleotide-binding</keyword>
<dbReference type="Gene3D" id="3.40.50.300">
    <property type="entry name" value="P-loop containing nucleotide triphosphate hydrolases"/>
    <property type="match status" value="1"/>
</dbReference>
<evidence type="ECO:0000256" key="2">
    <source>
        <dbReference type="ARBA" id="ARBA00004496"/>
    </source>
</evidence>
<dbReference type="Pfam" id="PF25496">
    <property type="entry name" value="URGCP"/>
    <property type="match status" value="1"/>
</dbReference>
<dbReference type="InterPro" id="IPR058641">
    <property type="entry name" value="GVIN1_dom"/>
</dbReference>
<dbReference type="Proteomes" id="UP001176941">
    <property type="component" value="Chromosome 10"/>
</dbReference>
<proteinExistence type="inferred from homology"/>
<sequence length="1239" mass="144147">MDIQMASFHCADDFSRQYILTKLSICQFALPLLVPNPCNCQIEFPLWSLRQIRRSWRERDCKEAKEKAEALMTVLRETEIHQVKKNLLPLQGKLWQRWCEKDRELYHLREKGNRSIEQHKSETETEKQMIRQEQLKKAFPLNALMRSVLEILQNHSETHTKLYFLQWLKVALDNLTAGHLENLNEKKKALVQKEKQEATKSSSVKDWQKRIEAVSREINDCTLGIEHILRETGQIYEALEEDSSMENTLFLSLPHIAADLMISGVPIELMDGDVSYVPLRWVAAVFDKLSEKLGDKRLFVLSVLGLQSSGKSTLLNALFGLQFTVSAGRCTRGAYMQLLKVEETFTAELGFDFVLVVDTEGLRAPELSNKSQNHDNELATFVIGLGNLTLINIMGENPSEMQDILQIVVQAFLRMKQVKISPSCLFVHQNVGEVTAKEETMDGRSRLEERLDKMAALAAEEEQCSDVTCFRDVIKFDVNTHVYYFAHLWDGNPPMAPPNPRYSHNVQELKSRILVAAQQESRGSIMKISDVRLRVQDLWRALLTENFIFSFRNTEEAMAMSKLETKYNYWTWELRSLVRSLQDELIIQIQNGKIQTLVTHTLEDPVREKYEGIKQELEKCFNDDPDIQKLIQWKGNFENKLNYLKEALITESARKAEELINFKKNQEKVDKKKSDYEKELLEKSQNLALSLNGTELSEEELHEKFNLLWEKWVYDVSSSLPPVTDPEIEVDSENILLDYFKKEKDMVNILKNYSGEKFEIDYDKHVKMKRNYWGLSTMKIEPQDKHSINMTTDCIISKVNEIVNKISQQKHDYNPTYFHEILIIIDEEVKSAPTQKRYTFTRRYEIDLSLCLFRRASVKFKEMHKAFKRANDPVNYLQSKKDDFFMSFKISCQGATSIKTFVDFLWNKLTPAVSSTIRKNMALKIAGDIRTTCRAFNENRANLEKHILISLAEEENFDNYWQYLHHPESFFKNYIEKHVKTYFSDRGSKKIKTFLQMSLDDIKNAILSAIQESTEKAKGKSSTVSGWLDLFCDDLGSTLIFPRKDLISIEHQEIKDIKFLKEAMSKALDPEMKKAEQKCLFRLVEEVIPEIQTMLSEHLCGCWKQCPFCKAICTNTIPTHEGDHSVPFHRPEALSGCSWYQTDNFSIDYCTSSVASDCIFILDDGRRIPFKTYREAGGEYATWSITPDTSTQPYWKWFVCHFRSKLEEKYYKKFINKGEIPDAWKKITKQDVLDDLKTK</sequence>
<dbReference type="SUPFAM" id="SSF52540">
    <property type="entry name" value="P-loop containing nucleoside triphosphate hydrolases"/>
    <property type="match status" value="1"/>
</dbReference>
<dbReference type="PANTHER" id="PTHR22796:SF6">
    <property type="entry name" value="INTERFERON-INDUCED VERY LARGE GTPASE 1-RELATED"/>
    <property type="match status" value="1"/>
</dbReference>
<accession>A0ABN8XVW2</accession>
<evidence type="ECO:0000313" key="10">
    <source>
        <dbReference type="Proteomes" id="UP001176941"/>
    </source>
</evidence>
<dbReference type="Pfam" id="PF25683">
    <property type="entry name" value="URGCP_GTPase"/>
    <property type="match status" value="1"/>
</dbReference>
<protein>
    <recommendedName>
        <fullName evidence="8">VLIG-type G domain-containing protein</fullName>
    </recommendedName>
</protein>
<dbReference type="InterPro" id="IPR027417">
    <property type="entry name" value="P-loop_NTPase"/>
</dbReference>
<dbReference type="PANTHER" id="PTHR22796">
    <property type="entry name" value="URG4-RELATED"/>
    <property type="match status" value="1"/>
</dbReference>
<dbReference type="InterPro" id="IPR057365">
    <property type="entry name" value="URGCP"/>
</dbReference>
<dbReference type="PROSITE" id="PS51717">
    <property type="entry name" value="G_VLIG"/>
    <property type="match status" value="1"/>
</dbReference>
<reference evidence="9" key="1">
    <citation type="submission" date="2023-04" db="EMBL/GenBank/DDBJ databases">
        <authorList>
            <consortium name="ELIXIR-Norway"/>
        </authorList>
    </citation>
    <scope>NUCLEOTIDE SEQUENCE [LARGE SCALE GENOMIC DNA]</scope>
</reference>
<comment type="similarity">
    <text evidence="3">Belongs to the TRAFAC class dynamin-like GTPase superfamily. Very large inducible GTPase (VLIG) family.</text>
</comment>
<evidence type="ECO:0000259" key="8">
    <source>
        <dbReference type="PROSITE" id="PS51717"/>
    </source>
</evidence>
<keyword evidence="4" id="KW-0963">Cytoplasm</keyword>
<comment type="subcellular location">
    <subcellularLocation>
        <location evidence="2">Cytoplasm</location>
    </subcellularLocation>
    <subcellularLocation>
        <location evidence="1">Nucleus</location>
    </subcellularLocation>
</comment>
<evidence type="ECO:0000256" key="6">
    <source>
        <dbReference type="ARBA" id="ARBA00023134"/>
    </source>
</evidence>
<evidence type="ECO:0000313" key="9">
    <source>
        <dbReference type="EMBL" id="CAI9153129.1"/>
    </source>
</evidence>
<keyword evidence="6" id="KW-0342">GTP-binding</keyword>
<keyword evidence="10" id="KW-1185">Reference proteome</keyword>
<keyword evidence="7" id="KW-0539">Nucleus</keyword>
<organism evidence="9 10">
    <name type="scientific">Rangifer tarandus platyrhynchus</name>
    <name type="common">Svalbard reindeer</name>
    <dbReference type="NCBI Taxonomy" id="3082113"/>
    <lineage>
        <taxon>Eukaryota</taxon>
        <taxon>Metazoa</taxon>
        <taxon>Chordata</taxon>
        <taxon>Craniata</taxon>
        <taxon>Vertebrata</taxon>
        <taxon>Euteleostomi</taxon>
        <taxon>Mammalia</taxon>
        <taxon>Eutheria</taxon>
        <taxon>Laurasiatheria</taxon>
        <taxon>Artiodactyla</taxon>
        <taxon>Ruminantia</taxon>
        <taxon>Pecora</taxon>
        <taxon>Cervidae</taxon>
        <taxon>Odocoileinae</taxon>
        <taxon>Rangifer</taxon>
    </lineage>
</organism>